<evidence type="ECO:0000313" key="3">
    <source>
        <dbReference type="Proteomes" id="UP000541444"/>
    </source>
</evidence>
<dbReference type="AlphaFoldDB" id="A0A7J7KVP8"/>
<dbReference type="Proteomes" id="UP000541444">
    <property type="component" value="Unassembled WGS sequence"/>
</dbReference>
<feature type="repeat" description="ANK" evidence="1">
    <location>
        <begin position="72"/>
        <end position="104"/>
    </location>
</feature>
<name>A0A7J7KVP8_9MAGN</name>
<dbReference type="OrthoDB" id="20872at2759"/>
<sequence>MKPDASAALAVRETVQQFLNATRTGNLDLFKKLAAKLGEGGKSLAETVADVKDANKRGALHFAAREGKLRFARDTPLLHATRQEHSDTAKYLLDCGANPAASSDLGATALHHAAGTGNVDLLRLVLSKGVDVDSQSDAGTPLIWAAGHAQQVTVKLLLDHHADPNVETDDGITPLLSSVAACSFPCLELLIQAGANPNVSAGGVTPLHIAADSGNPEIINCLLKAGGDASVSDEEGLKAIQIAALRGNRVAVEALFPMTSPLQTVPNWSVDGIVEHMQSETGKEQGRVASLKDPNMLVNNSLHKQDSLEIVVKKLVVHYEDKFKLKVKRSEWRFTEPSLEENEGNLCQRSLPKEAV</sequence>
<dbReference type="PANTHER" id="PTHR46224:SF6">
    <property type="entry name" value="ANKYRIN REPEAT FAMILY PROTEIN"/>
    <property type="match status" value="1"/>
</dbReference>
<dbReference type="SMART" id="SM00248">
    <property type="entry name" value="ANK"/>
    <property type="match status" value="5"/>
</dbReference>
<keyword evidence="1" id="KW-0040">ANK repeat</keyword>
<evidence type="ECO:0008006" key="4">
    <source>
        <dbReference type="Google" id="ProtNLM"/>
    </source>
</evidence>
<proteinExistence type="predicted"/>
<dbReference type="PANTHER" id="PTHR46224">
    <property type="entry name" value="ANKYRIN REPEAT FAMILY PROTEIN"/>
    <property type="match status" value="1"/>
</dbReference>
<accession>A0A7J7KVP8</accession>
<evidence type="ECO:0000313" key="2">
    <source>
        <dbReference type="EMBL" id="KAF6134407.1"/>
    </source>
</evidence>
<organism evidence="2 3">
    <name type="scientific">Kingdonia uniflora</name>
    <dbReference type="NCBI Taxonomy" id="39325"/>
    <lineage>
        <taxon>Eukaryota</taxon>
        <taxon>Viridiplantae</taxon>
        <taxon>Streptophyta</taxon>
        <taxon>Embryophyta</taxon>
        <taxon>Tracheophyta</taxon>
        <taxon>Spermatophyta</taxon>
        <taxon>Magnoliopsida</taxon>
        <taxon>Ranunculales</taxon>
        <taxon>Circaeasteraceae</taxon>
        <taxon>Kingdonia</taxon>
    </lineage>
</organism>
<evidence type="ECO:0000256" key="1">
    <source>
        <dbReference type="PROSITE-ProRule" id="PRU00023"/>
    </source>
</evidence>
<dbReference type="InterPro" id="IPR051616">
    <property type="entry name" value="Cul2-RING_E3_ligase_SR"/>
</dbReference>
<feature type="repeat" description="ANK" evidence="1">
    <location>
        <begin position="137"/>
        <end position="169"/>
    </location>
</feature>
<dbReference type="Pfam" id="PF00023">
    <property type="entry name" value="Ank"/>
    <property type="match status" value="1"/>
</dbReference>
<dbReference type="PROSITE" id="PS50088">
    <property type="entry name" value="ANK_REPEAT"/>
    <property type="match status" value="4"/>
</dbReference>
<feature type="repeat" description="ANK" evidence="1">
    <location>
        <begin position="202"/>
        <end position="234"/>
    </location>
</feature>
<dbReference type="InterPro" id="IPR002110">
    <property type="entry name" value="Ankyrin_rpt"/>
</dbReference>
<dbReference type="Gene3D" id="1.25.40.20">
    <property type="entry name" value="Ankyrin repeat-containing domain"/>
    <property type="match status" value="2"/>
</dbReference>
<feature type="repeat" description="ANK" evidence="1">
    <location>
        <begin position="105"/>
        <end position="137"/>
    </location>
</feature>
<dbReference type="EMBL" id="JACGCM010002859">
    <property type="protein sequence ID" value="KAF6134407.1"/>
    <property type="molecule type" value="Genomic_DNA"/>
</dbReference>
<dbReference type="PROSITE" id="PS50297">
    <property type="entry name" value="ANK_REP_REGION"/>
    <property type="match status" value="2"/>
</dbReference>
<dbReference type="SUPFAM" id="SSF48403">
    <property type="entry name" value="Ankyrin repeat"/>
    <property type="match status" value="1"/>
</dbReference>
<dbReference type="PRINTS" id="PR01415">
    <property type="entry name" value="ANKYRIN"/>
</dbReference>
<reference evidence="2 3" key="1">
    <citation type="journal article" date="2020" name="IScience">
        <title>Genome Sequencing of the Endangered Kingdonia uniflora (Circaeasteraceae, Ranunculales) Reveals Potential Mechanisms of Evolutionary Specialization.</title>
        <authorList>
            <person name="Sun Y."/>
            <person name="Deng T."/>
            <person name="Zhang A."/>
            <person name="Moore M.J."/>
            <person name="Landis J.B."/>
            <person name="Lin N."/>
            <person name="Zhang H."/>
            <person name="Zhang X."/>
            <person name="Huang J."/>
            <person name="Zhang X."/>
            <person name="Sun H."/>
            <person name="Wang H."/>
        </authorList>
    </citation>
    <scope>NUCLEOTIDE SEQUENCE [LARGE SCALE GENOMIC DNA]</scope>
    <source>
        <strain evidence="2">TB1705</strain>
        <tissue evidence="2">Leaf</tissue>
    </source>
</reference>
<comment type="caution">
    <text evidence="2">The sequence shown here is derived from an EMBL/GenBank/DDBJ whole genome shotgun (WGS) entry which is preliminary data.</text>
</comment>
<keyword evidence="3" id="KW-1185">Reference proteome</keyword>
<dbReference type="Pfam" id="PF12796">
    <property type="entry name" value="Ank_2"/>
    <property type="match status" value="2"/>
</dbReference>
<gene>
    <name evidence="2" type="ORF">GIB67_033579</name>
</gene>
<protein>
    <recommendedName>
        <fullName evidence="4">Ankyrin repeat protein</fullName>
    </recommendedName>
</protein>
<dbReference type="InterPro" id="IPR036770">
    <property type="entry name" value="Ankyrin_rpt-contain_sf"/>
</dbReference>